<dbReference type="PANTHER" id="PTHR44591:SF3">
    <property type="entry name" value="RESPONSE REGULATORY DOMAIN-CONTAINING PROTEIN"/>
    <property type="match status" value="1"/>
</dbReference>
<dbReference type="PANTHER" id="PTHR44591">
    <property type="entry name" value="STRESS RESPONSE REGULATOR PROTEIN 1"/>
    <property type="match status" value="1"/>
</dbReference>
<accession>A0A085BG89</accession>
<dbReference type="Proteomes" id="UP000028623">
    <property type="component" value="Unassembled WGS sequence"/>
</dbReference>
<evidence type="ECO:0000313" key="4">
    <source>
        <dbReference type="EMBL" id="KFC21484.1"/>
    </source>
</evidence>
<name>A0A085BG89_9FLAO</name>
<dbReference type="PROSITE" id="PS50110">
    <property type="entry name" value="RESPONSE_REGULATORY"/>
    <property type="match status" value="1"/>
</dbReference>
<dbReference type="SUPFAM" id="SSF52172">
    <property type="entry name" value="CheY-like"/>
    <property type="match status" value="1"/>
</dbReference>
<evidence type="ECO:0000313" key="5">
    <source>
        <dbReference type="Proteomes" id="UP000028623"/>
    </source>
</evidence>
<dbReference type="Gene3D" id="3.40.50.2300">
    <property type="match status" value="1"/>
</dbReference>
<dbReference type="EMBL" id="JPLY01000004">
    <property type="protein sequence ID" value="KFC21484.1"/>
    <property type="molecule type" value="Genomic_DNA"/>
</dbReference>
<evidence type="ECO:0000256" key="2">
    <source>
        <dbReference type="PROSITE-ProRule" id="PRU00169"/>
    </source>
</evidence>
<organism evidence="4 5">
    <name type="scientific">Epilithonimonas lactis</name>
    <dbReference type="NCBI Taxonomy" id="421072"/>
    <lineage>
        <taxon>Bacteria</taxon>
        <taxon>Pseudomonadati</taxon>
        <taxon>Bacteroidota</taxon>
        <taxon>Flavobacteriia</taxon>
        <taxon>Flavobacteriales</taxon>
        <taxon>Weeksellaceae</taxon>
        <taxon>Chryseobacterium group</taxon>
        <taxon>Epilithonimonas</taxon>
    </lineage>
</organism>
<reference evidence="4 5" key="1">
    <citation type="submission" date="2014-07" db="EMBL/GenBank/DDBJ databases">
        <title>Epilithonimonas lactis LMG 22401 Genome.</title>
        <authorList>
            <person name="Pipes S.E."/>
            <person name="Stropko S.J."/>
        </authorList>
    </citation>
    <scope>NUCLEOTIDE SEQUENCE [LARGE SCALE GENOMIC DNA]</scope>
    <source>
        <strain evidence="4 5">LMG 24401</strain>
    </source>
</reference>
<dbReference type="OrthoDB" id="9781208at2"/>
<comment type="caution">
    <text evidence="4">The sequence shown here is derived from an EMBL/GenBank/DDBJ whole genome shotgun (WGS) entry which is preliminary data.</text>
</comment>
<dbReference type="STRING" id="421072.SAMN04488097_0912"/>
<feature type="domain" description="Response regulatory" evidence="3">
    <location>
        <begin position="3"/>
        <end position="117"/>
    </location>
</feature>
<dbReference type="AlphaFoldDB" id="A0A085BG89"/>
<proteinExistence type="predicted"/>
<keyword evidence="1 2" id="KW-0597">Phosphoprotein</keyword>
<dbReference type="InterPro" id="IPR001789">
    <property type="entry name" value="Sig_transdc_resp-reg_receiver"/>
</dbReference>
<dbReference type="InterPro" id="IPR011006">
    <property type="entry name" value="CheY-like_superfamily"/>
</dbReference>
<keyword evidence="5" id="KW-1185">Reference proteome</keyword>
<gene>
    <name evidence="4" type="ORF">IO89_15015</name>
</gene>
<evidence type="ECO:0000259" key="3">
    <source>
        <dbReference type="PROSITE" id="PS50110"/>
    </source>
</evidence>
<protein>
    <recommendedName>
        <fullName evidence="3">Response regulatory domain-containing protein</fullName>
    </recommendedName>
</protein>
<dbReference type="SMART" id="SM00448">
    <property type="entry name" value="REC"/>
    <property type="match status" value="1"/>
</dbReference>
<dbReference type="InterPro" id="IPR050595">
    <property type="entry name" value="Bact_response_regulator"/>
</dbReference>
<dbReference type="RefSeq" id="WP_034978013.1">
    <property type="nucleotide sequence ID" value="NZ_JPLY01000004.1"/>
</dbReference>
<sequence length="120" mass="13703">MRKIIVVEDDPNIREVLEIVLSGENYEVQVFSTVDGFKRRVTDVDPDLYIFDVMLPDGSGIDLCSEIKRDVYNIDVPVIIMSAHAKLAEIGHICHPDHFIPKPFDLEQLLAKVQEIIKEK</sequence>
<dbReference type="GO" id="GO:0000160">
    <property type="term" value="P:phosphorelay signal transduction system"/>
    <property type="evidence" value="ECO:0007669"/>
    <property type="project" value="InterPro"/>
</dbReference>
<dbReference type="eggNOG" id="COG0745">
    <property type="taxonomic scope" value="Bacteria"/>
</dbReference>
<feature type="modified residue" description="4-aspartylphosphate" evidence="2">
    <location>
        <position position="52"/>
    </location>
</feature>
<evidence type="ECO:0000256" key="1">
    <source>
        <dbReference type="ARBA" id="ARBA00022553"/>
    </source>
</evidence>
<dbReference type="Pfam" id="PF00072">
    <property type="entry name" value="Response_reg"/>
    <property type="match status" value="1"/>
</dbReference>